<organism evidence="3">
    <name type="scientific">bacterium 19NY03SH02</name>
    <dbReference type="NCBI Taxonomy" id="2920631"/>
    <lineage>
        <taxon>Bacteria</taxon>
    </lineage>
</organism>
<feature type="signal peptide" evidence="2">
    <location>
        <begin position="1"/>
        <end position="23"/>
    </location>
</feature>
<evidence type="ECO:0000256" key="2">
    <source>
        <dbReference type="SAM" id="SignalP"/>
    </source>
</evidence>
<name>A0AAU6V9L2_UNCXX</name>
<dbReference type="InterPro" id="IPR018013">
    <property type="entry name" value="Channel_Tsx-like"/>
</dbReference>
<dbReference type="SUPFAM" id="SSF111364">
    <property type="entry name" value="Tsx-like channel"/>
    <property type="match status" value="1"/>
</dbReference>
<protein>
    <submittedName>
        <fullName evidence="3">Outer membrane protein OmpK</fullName>
    </submittedName>
</protein>
<dbReference type="Gene3D" id="2.40.230.20">
    <property type="entry name" value="Nucleoside-specific channel-forming protein, Tsx-like"/>
    <property type="match status" value="1"/>
</dbReference>
<comment type="similarity">
    <text evidence="1">Belongs to the nucleoside-specific channel-forming outer membrane porin (Tsx) (TC 1.B.10) family.</text>
</comment>
<dbReference type="Pfam" id="PF03502">
    <property type="entry name" value="Channel_Tsx"/>
    <property type="match status" value="1"/>
</dbReference>
<sequence>MKNVKTLALAATAVAAMSGNAYAADRSDLHASDYKWMQFNAMYSIDEHPIAAGSDAEHNYLEMEFGGRSGIVDLYGYVDVFNLANSKSGDKVDGASKMFMKFAPRFSIDAMTGWDLSAGPIQEVYFSTLFNWGGGAITGVYDAKDPDGKDVKVETEGDTNVSFWGIGADVMVPWLGKTGMNLYATYDFNKKDWNGYQFSMNWFKPFYFFDNKSFLSFQGYVDWQFDMDVDPNNFNAFTGKNNNSSHGGNVFLGLYWHSDRYAVGYGAKYYNRVYGLNNQAFANEFWGGLDTTGWGHYFSATYKF</sequence>
<dbReference type="GO" id="GO:0009279">
    <property type="term" value="C:cell outer membrane"/>
    <property type="evidence" value="ECO:0007669"/>
    <property type="project" value="InterPro"/>
</dbReference>
<evidence type="ECO:0000256" key="1">
    <source>
        <dbReference type="ARBA" id="ARBA00008728"/>
    </source>
</evidence>
<accession>A0AAU6V9L2</accession>
<reference evidence="3" key="1">
    <citation type="submission" date="2022-03" db="EMBL/GenBank/DDBJ databases">
        <title>Sea Food Isolates.</title>
        <authorList>
            <person name="Li c."/>
        </authorList>
    </citation>
    <scope>NUCLEOTIDE SEQUENCE</scope>
    <source>
        <strain evidence="3">19NY03SH02</strain>
    </source>
</reference>
<dbReference type="AlphaFoldDB" id="A0AAU6V9L2"/>
<dbReference type="InterPro" id="IPR036777">
    <property type="entry name" value="Channel_Tsx-like_sf"/>
</dbReference>
<keyword evidence="2" id="KW-0732">Signal</keyword>
<proteinExistence type="inferred from homology"/>
<feature type="chain" id="PRO_5043783729" evidence="2">
    <location>
        <begin position="24"/>
        <end position="304"/>
    </location>
</feature>
<dbReference type="EMBL" id="CP095354">
    <property type="protein sequence ID" value="XAG83241.1"/>
    <property type="molecule type" value="Genomic_DNA"/>
</dbReference>
<gene>
    <name evidence="3" type="ORF">MRN14_16765</name>
</gene>
<evidence type="ECO:0000313" key="3">
    <source>
        <dbReference type="EMBL" id="XAG83241.1"/>
    </source>
</evidence>